<evidence type="ECO:0000313" key="7">
    <source>
        <dbReference type="Proteomes" id="UP000232323"/>
    </source>
</evidence>
<dbReference type="SMART" id="SM00744">
    <property type="entry name" value="RINGv"/>
    <property type="match status" value="1"/>
</dbReference>
<feature type="compositionally biased region" description="Low complexity" evidence="4">
    <location>
        <begin position="204"/>
        <end position="251"/>
    </location>
</feature>
<evidence type="ECO:0000313" key="6">
    <source>
        <dbReference type="EMBL" id="GAX84926.1"/>
    </source>
</evidence>
<feature type="domain" description="RING-CH-type" evidence="5">
    <location>
        <begin position="18"/>
        <end position="80"/>
    </location>
</feature>
<accession>A0A250XPF1</accession>
<evidence type="ECO:0000256" key="2">
    <source>
        <dbReference type="ARBA" id="ARBA00022771"/>
    </source>
</evidence>
<keyword evidence="7" id="KW-1185">Reference proteome</keyword>
<feature type="region of interest" description="Disordered" evidence="4">
    <location>
        <begin position="180"/>
        <end position="286"/>
    </location>
</feature>
<keyword evidence="1" id="KW-0479">Metal-binding</keyword>
<dbReference type="AlphaFoldDB" id="A0A250XPF1"/>
<feature type="compositionally biased region" description="Basic and acidic residues" evidence="4">
    <location>
        <begin position="401"/>
        <end position="411"/>
    </location>
</feature>
<comment type="caution">
    <text evidence="6">The sequence shown here is derived from an EMBL/GenBank/DDBJ whole genome shotgun (WGS) entry which is preliminary data.</text>
</comment>
<dbReference type="PROSITE" id="PS51292">
    <property type="entry name" value="ZF_RING_CH"/>
    <property type="match status" value="1"/>
</dbReference>
<dbReference type="OrthoDB" id="496970at2759"/>
<feature type="region of interest" description="Disordered" evidence="4">
    <location>
        <begin position="401"/>
        <end position="426"/>
    </location>
</feature>
<proteinExistence type="predicted"/>
<dbReference type="InterPro" id="IPR013083">
    <property type="entry name" value="Znf_RING/FYVE/PHD"/>
</dbReference>
<evidence type="ECO:0000256" key="3">
    <source>
        <dbReference type="ARBA" id="ARBA00022833"/>
    </source>
</evidence>
<sequence length="442" mass="45605">MEDKNNYTSGFQDACEAMNDLDQVSCWICLGDKSDGDLKTFCSCPGRLVHEKCLARWCLQQAGREEEKKCRFCAVPMPDYRAILNPSPAPKTSAGRLPMIKVRYGQTVVVMPLQPGEAGKKMFERDVKKALNLPESHCLKINFECHAPGGSVTEKVKLEGMGTYDAAFWCASQTAAERAASKKKSSSTGGVPTSSPLKSAKIKSSSTGGVPPSSPLPANANSSSNGGAATAGGRSSSGPILTSGIRSSPSGAAGGGTAGSVQVSSTPAPLPPTGPKPRRMSLPGWQLGQAPVSGAAIASAASTIRAISSGGSFVVPSTSTTTTIVYPRIVKIHGDPGVLPRVAPPCRPHPAHLLPASAAAPEPLLEKGQESSDGGLCVAAMAAVASLAAAAASSAMMIQSSDHHNKMDSRRKSAANHDVVPRSGGARRGMMRRLSGLIFSSS</sequence>
<evidence type="ECO:0000259" key="5">
    <source>
        <dbReference type="PROSITE" id="PS51292"/>
    </source>
</evidence>
<evidence type="ECO:0000256" key="4">
    <source>
        <dbReference type="SAM" id="MobiDB-lite"/>
    </source>
</evidence>
<dbReference type="EMBL" id="BEGY01000141">
    <property type="protein sequence ID" value="GAX84926.1"/>
    <property type="molecule type" value="Genomic_DNA"/>
</dbReference>
<keyword evidence="2" id="KW-0863">Zinc-finger</keyword>
<gene>
    <name evidence="6" type="ORF">CEUSTIGMA_g12347.t1</name>
</gene>
<dbReference type="Gene3D" id="3.30.40.10">
    <property type="entry name" value="Zinc/RING finger domain, C3HC4 (zinc finger)"/>
    <property type="match status" value="1"/>
</dbReference>
<reference evidence="6 7" key="1">
    <citation type="submission" date="2017-08" db="EMBL/GenBank/DDBJ databases">
        <title>Acidophilic green algal genome provides insights into adaptation to an acidic environment.</title>
        <authorList>
            <person name="Hirooka S."/>
            <person name="Hirose Y."/>
            <person name="Kanesaki Y."/>
            <person name="Higuchi S."/>
            <person name="Fujiwara T."/>
            <person name="Onuma R."/>
            <person name="Era A."/>
            <person name="Ohbayashi R."/>
            <person name="Uzuka A."/>
            <person name="Nozaki H."/>
            <person name="Yoshikawa H."/>
            <person name="Miyagishima S.Y."/>
        </authorList>
    </citation>
    <scope>NUCLEOTIDE SEQUENCE [LARGE SCALE GENOMIC DNA]</scope>
    <source>
        <strain evidence="6 7">NIES-2499</strain>
    </source>
</reference>
<dbReference type="SUPFAM" id="SSF57850">
    <property type="entry name" value="RING/U-box"/>
    <property type="match status" value="1"/>
</dbReference>
<feature type="compositionally biased region" description="Low complexity" evidence="4">
    <location>
        <begin position="186"/>
        <end position="196"/>
    </location>
</feature>
<dbReference type="Proteomes" id="UP000232323">
    <property type="component" value="Unassembled WGS sequence"/>
</dbReference>
<dbReference type="GO" id="GO:0008270">
    <property type="term" value="F:zinc ion binding"/>
    <property type="evidence" value="ECO:0007669"/>
    <property type="project" value="UniProtKB-KW"/>
</dbReference>
<organism evidence="6 7">
    <name type="scientific">Chlamydomonas eustigma</name>
    <dbReference type="NCBI Taxonomy" id="1157962"/>
    <lineage>
        <taxon>Eukaryota</taxon>
        <taxon>Viridiplantae</taxon>
        <taxon>Chlorophyta</taxon>
        <taxon>core chlorophytes</taxon>
        <taxon>Chlorophyceae</taxon>
        <taxon>CS clade</taxon>
        <taxon>Chlamydomonadales</taxon>
        <taxon>Chlamydomonadaceae</taxon>
        <taxon>Chlamydomonas</taxon>
    </lineage>
</organism>
<dbReference type="InterPro" id="IPR011016">
    <property type="entry name" value="Znf_RING-CH"/>
</dbReference>
<name>A0A250XPF1_9CHLO</name>
<keyword evidence="3" id="KW-0862">Zinc</keyword>
<evidence type="ECO:0000256" key="1">
    <source>
        <dbReference type="ARBA" id="ARBA00022723"/>
    </source>
</evidence>
<dbReference type="Pfam" id="PF12906">
    <property type="entry name" value="RINGv"/>
    <property type="match status" value="1"/>
</dbReference>
<protein>
    <recommendedName>
        <fullName evidence="5">RING-CH-type domain-containing protein</fullName>
    </recommendedName>
</protein>